<protein>
    <submittedName>
        <fullName evidence="7">Carnitine O-acetyltransferase mitochondrial</fullName>
        <ecNumber evidence="7">2.3.1.7</ecNumber>
    </submittedName>
</protein>
<dbReference type="Pfam" id="PF00755">
    <property type="entry name" value="Carn_acyltransf"/>
    <property type="match status" value="1"/>
</dbReference>
<dbReference type="PANTHER" id="PTHR22589">
    <property type="entry name" value="CARNITINE O-ACYLTRANSFERASE"/>
    <property type="match status" value="1"/>
</dbReference>
<dbReference type="OrthoDB" id="240216at2759"/>
<evidence type="ECO:0000256" key="1">
    <source>
        <dbReference type="ARBA" id="ARBA00005232"/>
    </source>
</evidence>
<organism evidence="7 8">
    <name type="scientific">Tieghemiomyces parasiticus</name>
    <dbReference type="NCBI Taxonomy" id="78921"/>
    <lineage>
        <taxon>Eukaryota</taxon>
        <taxon>Fungi</taxon>
        <taxon>Fungi incertae sedis</taxon>
        <taxon>Zoopagomycota</taxon>
        <taxon>Kickxellomycotina</taxon>
        <taxon>Dimargaritomycetes</taxon>
        <taxon>Dimargaritales</taxon>
        <taxon>Dimargaritaceae</taxon>
        <taxon>Tieghemiomyces</taxon>
    </lineage>
</organism>
<dbReference type="GO" id="GO:0004092">
    <property type="term" value="F:carnitine O-acetyltransferase activity"/>
    <property type="evidence" value="ECO:0007669"/>
    <property type="project" value="UniProtKB-EC"/>
</dbReference>
<dbReference type="InterPro" id="IPR039551">
    <property type="entry name" value="Cho/carn_acyl_trans"/>
</dbReference>
<dbReference type="Gene3D" id="3.30.559.10">
    <property type="entry name" value="Chloramphenicol acetyltransferase-like domain"/>
    <property type="match status" value="1"/>
</dbReference>
<evidence type="ECO:0000313" key="8">
    <source>
        <dbReference type="Proteomes" id="UP001150569"/>
    </source>
</evidence>
<dbReference type="PANTHER" id="PTHR22589:SF103">
    <property type="entry name" value="CARNITINE O-ACETYL-TRANSFERASE, ISOFORM A-RELATED"/>
    <property type="match status" value="1"/>
</dbReference>
<comment type="caution">
    <text evidence="7">The sequence shown here is derived from an EMBL/GenBank/DDBJ whole genome shotgun (WGS) entry which is preliminary data.</text>
</comment>
<comment type="similarity">
    <text evidence="1 5">Belongs to the carnitine/choline acetyltransferase family.</text>
</comment>
<dbReference type="InterPro" id="IPR023213">
    <property type="entry name" value="CAT-like_dom_sf"/>
</dbReference>
<dbReference type="GO" id="GO:0009437">
    <property type="term" value="P:carnitine metabolic process"/>
    <property type="evidence" value="ECO:0007669"/>
    <property type="project" value="TreeGrafter"/>
</dbReference>
<dbReference type="EMBL" id="JANBPT010000711">
    <property type="protein sequence ID" value="KAJ1913997.1"/>
    <property type="molecule type" value="Genomic_DNA"/>
</dbReference>
<dbReference type="Gene3D" id="3.30.559.70">
    <property type="entry name" value="Choline/Carnitine o-acyltransferase, domain 2"/>
    <property type="match status" value="1"/>
</dbReference>
<keyword evidence="8" id="KW-1185">Reference proteome</keyword>
<name>A0A9W7ZUM4_9FUNG</name>
<dbReference type="GO" id="GO:0005739">
    <property type="term" value="C:mitochondrion"/>
    <property type="evidence" value="ECO:0007669"/>
    <property type="project" value="TreeGrafter"/>
</dbReference>
<dbReference type="EC" id="2.3.1.7" evidence="7"/>
<dbReference type="PROSITE" id="PS00440">
    <property type="entry name" value="ACYLTRANSF_C_2"/>
    <property type="match status" value="1"/>
</dbReference>
<dbReference type="GO" id="GO:0005777">
    <property type="term" value="C:peroxisome"/>
    <property type="evidence" value="ECO:0007669"/>
    <property type="project" value="TreeGrafter"/>
</dbReference>
<feature type="active site" description="Proton acceptor" evidence="4">
    <location>
        <position position="325"/>
    </location>
</feature>
<dbReference type="SUPFAM" id="SSF52777">
    <property type="entry name" value="CoA-dependent acyltransferases"/>
    <property type="match status" value="2"/>
</dbReference>
<feature type="domain" description="Choline/carnitine acyltransferase" evidence="6">
    <location>
        <begin position="14"/>
        <end position="604"/>
    </location>
</feature>
<gene>
    <name evidence="7" type="primary">CAT2_4</name>
    <name evidence="7" type="ORF">IWQ60_008991</name>
</gene>
<evidence type="ECO:0000313" key="7">
    <source>
        <dbReference type="EMBL" id="KAJ1913997.1"/>
    </source>
</evidence>
<dbReference type="AlphaFoldDB" id="A0A9W7ZUM4"/>
<sequence length="686" mass="76231">MMSHSTAEPLLPALPVPPLDQTCERYLASVRPLLSDAEYAATADAVTEFQRPGGDGERLQRRLEARKADLDSPHHSRNWLEHWWNDYAYFTNRVSNCFYVNFYLGLRDDIRAPTQVQRAATLTHAAADFRAQVQANSLSPDNVRGKPLCMFQYRYLFNTCRYPGRERDYTIRHVAPDADHDYTHVAVLYRSQVFVLDTMTPLTPHGPRRPLTREELAVQFQRILDDPTATTAPAPSVALLTTDSRDAWAAHREVLLQADPANAAHLRRLETAMFVISLETSRPVATETLSRACWHGDSTGANRFHDKCLQLLVFANGRAGLCGEHSLSDATTTIRLAKSILQAEADQALPSMEGATDSASRAKLLDPPAHLSFSSSPALEQCLRAAHGRFRTEVAAHEVGVLEFDLFGKEGLKSLKCSPDAFVQMALQLAQYRTHGRSQATYESIATKKFSHGRTETARSVSNQSLAWVRAMTTGRHGGTQDRRGAPVSRETLMELCRAAIAQHSQTTVQCAEGGGVDRHLLGLRYCLKPDEPLPTLFSDRAYTQSSHWNLSTSQITDEALNAYGWGEVVPDGYGVAYMVKNATLHFTVTALREMRPKRFAREIYHALADTYDLLSNQTPLVRTETALRPLMDEEATFEECYGESGEDYESRSPASSSTAFSATELAESIKLPNSIPVRASVAELL</sequence>
<proteinExistence type="inferred from homology"/>
<evidence type="ECO:0000259" key="6">
    <source>
        <dbReference type="Pfam" id="PF00755"/>
    </source>
</evidence>
<accession>A0A9W7ZUM4</accession>
<dbReference type="Proteomes" id="UP001150569">
    <property type="component" value="Unassembled WGS sequence"/>
</dbReference>
<evidence type="ECO:0000256" key="2">
    <source>
        <dbReference type="ARBA" id="ARBA00022679"/>
    </source>
</evidence>
<evidence type="ECO:0000256" key="4">
    <source>
        <dbReference type="PIRSR" id="PIRSR600542-1"/>
    </source>
</evidence>
<keyword evidence="2 5" id="KW-0808">Transferase</keyword>
<keyword evidence="3 5" id="KW-0012">Acyltransferase</keyword>
<dbReference type="InterPro" id="IPR000542">
    <property type="entry name" value="Carn_acyl_trans"/>
</dbReference>
<evidence type="ECO:0000256" key="5">
    <source>
        <dbReference type="RuleBase" id="RU003801"/>
    </source>
</evidence>
<evidence type="ECO:0000256" key="3">
    <source>
        <dbReference type="ARBA" id="ARBA00023315"/>
    </source>
</evidence>
<reference evidence="7" key="1">
    <citation type="submission" date="2022-07" db="EMBL/GenBank/DDBJ databases">
        <title>Phylogenomic reconstructions and comparative analyses of Kickxellomycotina fungi.</title>
        <authorList>
            <person name="Reynolds N.K."/>
            <person name="Stajich J.E."/>
            <person name="Barry K."/>
            <person name="Grigoriev I.V."/>
            <person name="Crous P."/>
            <person name="Smith M.E."/>
        </authorList>
    </citation>
    <scope>NUCLEOTIDE SEQUENCE</scope>
    <source>
        <strain evidence="7">RSA 861</strain>
    </source>
</reference>
<dbReference type="InterPro" id="IPR042231">
    <property type="entry name" value="Cho/carn_acyl_trans_2"/>
</dbReference>